<name>A0ABR1M4I9_9PEZI</name>
<evidence type="ECO:0008006" key="3">
    <source>
        <dbReference type="Google" id="ProtNLM"/>
    </source>
</evidence>
<evidence type="ECO:0000313" key="1">
    <source>
        <dbReference type="EMBL" id="KAK7542504.1"/>
    </source>
</evidence>
<comment type="caution">
    <text evidence="1">The sequence shown here is derived from an EMBL/GenBank/DDBJ whole genome shotgun (WGS) entry which is preliminary data.</text>
</comment>
<keyword evidence="2" id="KW-1185">Reference proteome</keyword>
<sequence length="75" mass="8209">MYSMCVMAMILEMRASAAHTHRALELPSPIPCRSLLRPRDMGTVCSLEYQPHAQDVRSNVPAWGIARGLGQGEAA</sequence>
<organism evidence="1 2">
    <name type="scientific">Phyllosticta citribraziliensis</name>
    <dbReference type="NCBI Taxonomy" id="989973"/>
    <lineage>
        <taxon>Eukaryota</taxon>
        <taxon>Fungi</taxon>
        <taxon>Dikarya</taxon>
        <taxon>Ascomycota</taxon>
        <taxon>Pezizomycotina</taxon>
        <taxon>Dothideomycetes</taxon>
        <taxon>Dothideomycetes incertae sedis</taxon>
        <taxon>Botryosphaeriales</taxon>
        <taxon>Phyllostictaceae</taxon>
        <taxon>Phyllosticta</taxon>
    </lineage>
</organism>
<proteinExistence type="predicted"/>
<protein>
    <recommendedName>
        <fullName evidence="3">Secreted protein</fullName>
    </recommendedName>
</protein>
<dbReference type="Proteomes" id="UP001360953">
    <property type="component" value="Unassembled WGS sequence"/>
</dbReference>
<dbReference type="RefSeq" id="XP_066658797.1">
    <property type="nucleotide sequence ID" value="XM_066799167.1"/>
</dbReference>
<reference evidence="1 2" key="1">
    <citation type="submission" date="2024-04" db="EMBL/GenBank/DDBJ databases">
        <title>Phyllosticta paracitricarpa is synonymous to the EU quarantine fungus P. citricarpa based on phylogenomic analyses.</title>
        <authorList>
            <consortium name="Lawrence Berkeley National Laboratory"/>
            <person name="Van ingen-buijs V.A."/>
            <person name="Van westerhoven A.C."/>
            <person name="Haridas S."/>
            <person name="Skiadas P."/>
            <person name="Martin F."/>
            <person name="Groenewald J.Z."/>
            <person name="Crous P.W."/>
            <person name="Seidl M.F."/>
        </authorList>
    </citation>
    <scope>NUCLEOTIDE SEQUENCE [LARGE SCALE GENOMIC DNA]</scope>
    <source>
        <strain evidence="1 2">CPC 17464</strain>
    </source>
</reference>
<dbReference type="EMBL" id="JBBPEH010000002">
    <property type="protein sequence ID" value="KAK7542504.1"/>
    <property type="molecule type" value="Genomic_DNA"/>
</dbReference>
<gene>
    <name evidence="1" type="ORF">J3D65DRAFT_614004</name>
</gene>
<evidence type="ECO:0000313" key="2">
    <source>
        <dbReference type="Proteomes" id="UP001360953"/>
    </source>
</evidence>
<accession>A0ABR1M4I9</accession>
<dbReference type="GeneID" id="92032073"/>